<dbReference type="EMBL" id="BMAV01028010">
    <property type="protein sequence ID" value="GFS64189.1"/>
    <property type="molecule type" value="Genomic_DNA"/>
</dbReference>
<dbReference type="Proteomes" id="UP000886998">
    <property type="component" value="Unassembled WGS sequence"/>
</dbReference>
<comment type="caution">
    <text evidence="3">The sequence shown here is derived from an EMBL/GenBank/DDBJ whole genome shotgun (WGS) entry which is preliminary data.</text>
</comment>
<gene>
    <name evidence="3" type="primary">AVEN_249932_1</name>
    <name evidence="3" type="ORF">TNIN_316321</name>
</gene>
<feature type="chain" id="PRO_5036502120" evidence="1">
    <location>
        <begin position="29"/>
        <end position="311"/>
    </location>
</feature>
<evidence type="ECO:0000256" key="1">
    <source>
        <dbReference type="SAM" id="SignalP"/>
    </source>
</evidence>
<keyword evidence="1" id="KW-0732">Signal</keyword>
<dbReference type="InterPro" id="IPR058698">
    <property type="entry name" value="CUB_metazoa"/>
</dbReference>
<sequence length="311" mass="33464">MWTKIVTGLQQLCALKLVLQLLLTQTQPMHVKGALRSLNQVKAMNFLKAPLYNEDPTDSVQMPPMSALMSQPVVAATYYFSSYRRPVSGGGPSADAADRCEAADARQGTCYETPDCIELGGTPMGRCPQEGVCCIYYVDVEDSGAISLHVTMVGVYGRRFNIKITQVRCPSRDAAPPHCLQYHRGTRGAIKSFNYDEPGLLGMGYPNNMDYVICIRKEPGFCSITYQLSSEGRSVAPFAVGALPGAPNAAVGLTGPVAAECHDDYVLFTGIRVCSGRVSPTGAPNRPPNQAANGTSTYILTGKHVTMKGQQ</sequence>
<keyword evidence="4" id="KW-1185">Reference proteome</keyword>
<dbReference type="AlphaFoldDB" id="A0A8X6IWW5"/>
<protein>
    <submittedName>
        <fullName evidence="3">CUB domain-containing protein</fullName>
    </submittedName>
</protein>
<accession>A0A8X6IWW5</accession>
<reference evidence="3" key="1">
    <citation type="submission" date="2020-08" db="EMBL/GenBank/DDBJ databases">
        <title>Multicomponent nature underlies the extraordinary mechanical properties of spider dragline silk.</title>
        <authorList>
            <person name="Kono N."/>
            <person name="Nakamura H."/>
            <person name="Mori M."/>
            <person name="Yoshida Y."/>
            <person name="Ohtoshi R."/>
            <person name="Malay A.D."/>
            <person name="Moran D.A.P."/>
            <person name="Tomita M."/>
            <person name="Numata K."/>
            <person name="Arakawa K."/>
        </authorList>
    </citation>
    <scope>NUCLEOTIDE SEQUENCE</scope>
</reference>
<organism evidence="3 4">
    <name type="scientific">Trichonephila inaurata madagascariensis</name>
    <dbReference type="NCBI Taxonomy" id="2747483"/>
    <lineage>
        <taxon>Eukaryota</taxon>
        <taxon>Metazoa</taxon>
        <taxon>Ecdysozoa</taxon>
        <taxon>Arthropoda</taxon>
        <taxon>Chelicerata</taxon>
        <taxon>Arachnida</taxon>
        <taxon>Araneae</taxon>
        <taxon>Araneomorphae</taxon>
        <taxon>Entelegynae</taxon>
        <taxon>Araneoidea</taxon>
        <taxon>Nephilidae</taxon>
        <taxon>Trichonephila</taxon>
        <taxon>Trichonephila inaurata</taxon>
    </lineage>
</organism>
<dbReference type="PANTHER" id="PTHR33236:SF11">
    <property type="entry name" value="CUB DOMAIN-CONTAINING PROTEIN"/>
    <property type="match status" value="1"/>
</dbReference>
<evidence type="ECO:0000259" key="2">
    <source>
        <dbReference type="Pfam" id="PF26080"/>
    </source>
</evidence>
<evidence type="ECO:0000313" key="4">
    <source>
        <dbReference type="Proteomes" id="UP000886998"/>
    </source>
</evidence>
<dbReference type="Pfam" id="PF26080">
    <property type="entry name" value="CUB_animal"/>
    <property type="match status" value="1"/>
</dbReference>
<feature type="domain" description="CUB" evidence="2">
    <location>
        <begin position="176"/>
        <end position="274"/>
    </location>
</feature>
<feature type="signal peptide" evidence="1">
    <location>
        <begin position="1"/>
        <end position="28"/>
    </location>
</feature>
<evidence type="ECO:0000313" key="3">
    <source>
        <dbReference type="EMBL" id="GFS64189.1"/>
    </source>
</evidence>
<dbReference type="OrthoDB" id="6479909at2759"/>
<dbReference type="PANTHER" id="PTHR33236">
    <property type="entry name" value="INTRAFLAGELLAR TRANSPORT PROTEIN 122 FAMILY PROTEIN-RELATED"/>
    <property type="match status" value="1"/>
</dbReference>
<name>A0A8X6IWW5_9ARAC</name>
<proteinExistence type="predicted"/>